<keyword evidence="6" id="KW-1003">Cell membrane</keyword>
<feature type="modified residue" description="FMN phosphoryl threonine" evidence="6">
    <location>
        <position position="150"/>
    </location>
</feature>
<evidence type="ECO:0000256" key="4">
    <source>
        <dbReference type="ARBA" id="ARBA00022643"/>
    </source>
</evidence>
<keyword evidence="6" id="KW-1278">Translocase</keyword>
<dbReference type="HAMAP" id="MF_00479">
    <property type="entry name" value="RsxG_RnfG"/>
    <property type="match status" value="1"/>
</dbReference>
<dbReference type="Proteomes" id="UP000275925">
    <property type="component" value="Unassembled WGS sequence"/>
</dbReference>
<evidence type="ECO:0000256" key="5">
    <source>
        <dbReference type="ARBA" id="ARBA00022982"/>
    </source>
</evidence>
<dbReference type="GO" id="GO:0009055">
    <property type="term" value="F:electron transfer activity"/>
    <property type="evidence" value="ECO:0007669"/>
    <property type="project" value="InterPro"/>
</dbReference>
<dbReference type="InterPro" id="IPR010209">
    <property type="entry name" value="Ion_transpt_RnfG/RsxG"/>
</dbReference>
<accession>A0A388THW0</accession>
<protein>
    <recommendedName>
        <fullName evidence="6">Ion-translocating oxidoreductase complex subunit G</fullName>
        <ecNumber evidence="6">7.-.-.-</ecNumber>
    </recommendedName>
    <alternativeName>
        <fullName evidence="6">Rnf electron transport complex subunit G</fullName>
    </alternativeName>
</protein>
<keyword evidence="4 6" id="KW-0288">FMN</keyword>
<evidence type="ECO:0000256" key="3">
    <source>
        <dbReference type="ARBA" id="ARBA00022630"/>
    </source>
</evidence>
<evidence type="ECO:0000313" key="9">
    <source>
        <dbReference type="Proteomes" id="UP000275925"/>
    </source>
</evidence>
<evidence type="ECO:0000256" key="6">
    <source>
        <dbReference type="HAMAP-Rule" id="MF_00479"/>
    </source>
</evidence>
<comment type="caution">
    <text evidence="8">The sequence shown here is derived from an EMBL/GenBank/DDBJ whole genome shotgun (WGS) entry which is preliminary data.</text>
</comment>
<organism evidence="8 9">
    <name type="scientific">Candidatus Termititenax persephonae</name>
    <dbReference type="NCBI Taxonomy" id="2218525"/>
    <lineage>
        <taxon>Bacteria</taxon>
        <taxon>Bacillati</taxon>
        <taxon>Candidatus Margulisiibacteriota</taxon>
        <taxon>Candidatus Termititenacia</taxon>
        <taxon>Candidatus Termititenacales</taxon>
        <taxon>Candidatus Termititenacaceae</taxon>
        <taxon>Candidatus Termititenax</taxon>
    </lineage>
</organism>
<dbReference type="GO" id="GO:0010181">
    <property type="term" value="F:FMN binding"/>
    <property type="evidence" value="ECO:0007669"/>
    <property type="project" value="InterPro"/>
</dbReference>
<keyword evidence="9" id="KW-1185">Reference proteome</keyword>
<dbReference type="InterPro" id="IPR007329">
    <property type="entry name" value="FMN-bd"/>
</dbReference>
<evidence type="ECO:0000259" key="7">
    <source>
        <dbReference type="SMART" id="SM00900"/>
    </source>
</evidence>
<feature type="domain" description="FMN-binding" evidence="7">
    <location>
        <begin position="82"/>
        <end position="167"/>
    </location>
</feature>
<dbReference type="Pfam" id="PF04205">
    <property type="entry name" value="FMN_bind"/>
    <property type="match status" value="1"/>
</dbReference>
<dbReference type="GO" id="GO:0005886">
    <property type="term" value="C:plasma membrane"/>
    <property type="evidence" value="ECO:0007669"/>
    <property type="project" value="UniProtKB-SubCell"/>
</dbReference>
<evidence type="ECO:0000256" key="2">
    <source>
        <dbReference type="ARBA" id="ARBA00022553"/>
    </source>
</evidence>
<evidence type="ECO:0000313" key="8">
    <source>
        <dbReference type="EMBL" id="GBR76484.1"/>
    </source>
</evidence>
<dbReference type="PANTHER" id="PTHR36118">
    <property type="entry name" value="ION-TRANSLOCATING OXIDOREDUCTASE COMPLEX SUBUNIT G"/>
    <property type="match status" value="1"/>
</dbReference>
<comment type="similarity">
    <text evidence="6">Belongs to the RnfG family.</text>
</comment>
<comment type="function">
    <text evidence="6">Part of a membrane-bound complex that couples electron transfer with translocation of ions across the membrane.</text>
</comment>
<dbReference type="EC" id="7.-.-.-" evidence="6"/>
<dbReference type="SMART" id="SM00900">
    <property type="entry name" value="FMN_bind"/>
    <property type="match status" value="1"/>
</dbReference>
<dbReference type="GO" id="GO:0022900">
    <property type="term" value="P:electron transport chain"/>
    <property type="evidence" value="ECO:0007669"/>
    <property type="project" value="UniProtKB-UniRule"/>
</dbReference>
<comment type="subcellular location">
    <subcellularLocation>
        <location evidence="6">Cell membrane</location>
        <topology evidence="6">Single-pass membrane protein</topology>
    </subcellularLocation>
</comment>
<name>A0A388THW0_9BACT</name>
<reference evidence="8 9" key="1">
    <citation type="journal article" date="2019" name="ISME J.">
        <title>Genome analyses of uncultured TG2/ZB3 bacteria in 'Margulisbacteria' specifically attached to ectosymbiotic spirochetes of protists in the termite gut.</title>
        <authorList>
            <person name="Utami Y.D."/>
            <person name="Kuwahara H."/>
            <person name="Igai K."/>
            <person name="Murakami T."/>
            <person name="Sugaya K."/>
            <person name="Morikawa T."/>
            <person name="Nagura Y."/>
            <person name="Yuki M."/>
            <person name="Deevong P."/>
            <person name="Inoue T."/>
            <person name="Kihara K."/>
            <person name="Lo N."/>
            <person name="Yamada A."/>
            <person name="Ohkuma M."/>
            <person name="Hongoh Y."/>
        </authorList>
    </citation>
    <scope>NUCLEOTIDE SEQUENCE [LARGE SCALE GENOMIC DNA]</scope>
    <source>
        <strain evidence="8">NkOx7-02</strain>
    </source>
</reference>
<keyword evidence="5 6" id="KW-0249">Electron transport</keyword>
<keyword evidence="3 6" id="KW-0285">Flavoprotein</keyword>
<dbReference type="PIRSF" id="PIRSF006091">
    <property type="entry name" value="E_trnsport_RnfG"/>
    <property type="match status" value="1"/>
</dbReference>
<dbReference type="EMBL" id="BGZO01000029">
    <property type="protein sequence ID" value="GBR76484.1"/>
    <property type="molecule type" value="Genomic_DNA"/>
</dbReference>
<gene>
    <name evidence="6 8" type="primary">rnfG</name>
    <name evidence="8" type="ORF">NO2_1023</name>
</gene>
<comment type="cofactor">
    <cofactor evidence="6">
        <name>FMN</name>
        <dbReference type="ChEBI" id="CHEBI:58210"/>
    </cofactor>
</comment>
<keyword evidence="1 6" id="KW-0813">Transport</keyword>
<dbReference type="AlphaFoldDB" id="A0A388THW0"/>
<evidence type="ECO:0000256" key="1">
    <source>
        <dbReference type="ARBA" id="ARBA00022448"/>
    </source>
</evidence>
<keyword evidence="6" id="KW-0472">Membrane</keyword>
<comment type="subunit">
    <text evidence="6">The complex is composed of six subunits: RnfA, RnfB, RnfC, RnfD, RnfE and RnfG.</text>
</comment>
<dbReference type="PANTHER" id="PTHR36118:SF1">
    <property type="entry name" value="ION-TRANSLOCATING OXIDOREDUCTASE COMPLEX SUBUNIT G"/>
    <property type="match status" value="1"/>
</dbReference>
<sequence length="174" mass="18516">MGKVVILILKYALILAIFCGAAGLLLSAAHDLTEPHKVRNQEKQKIAGQKLLFPGAVKIDGAEVYTAGGQLAGYLLPITVRGYSSDIEMLVGLDTEYQIRGLQVLSQAETPGLGTRVADKSFAAQLRGSPAQNLRLRKDGGAVDGITGATITSRAVIDGIRQEVRNFQKSKGVK</sequence>
<keyword evidence="2 6" id="KW-0597">Phosphoprotein</keyword>
<keyword evidence="6" id="KW-0812">Transmembrane</keyword>
<keyword evidence="6" id="KW-1133">Transmembrane helix</keyword>
<proteinExistence type="inferred from homology"/>